<dbReference type="PANTHER" id="PTHR46093:SF18">
    <property type="entry name" value="FIBRONECTIN TYPE-III DOMAIN-CONTAINING PROTEIN"/>
    <property type="match status" value="1"/>
</dbReference>
<evidence type="ECO:0000313" key="7">
    <source>
        <dbReference type="Proteomes" id="UP000266861"/>
    </source>
</evidence>
<keyword evidence="4" id="KW-0472">Membrane</keyword>
<name>A0A397GSE8_9GLOM</name>
<accession>A0A397GSE8</accession>
<evidence type="ECO:0000256" key="5">
    <source>
        <dbReference type="SAM" id="SignalP"/>
    </source>
</evidence>
<evidence type="ECO:0000256" key="4">
    <source>
        <dbReference type="SAM" id="Phobius"/>
    </source>
</evidence>
<keyword evidence="4" id="KW-1133">Transmembrane helix</keyword>
<evidence type="ECO:0000313" key="6">
    <source>
        <dbReference type="EMBL" id="RHZ53507.1"/>
    </source>
</evidence>
<keyword evidence="2" id="KW-0677">Repeat</keyword>
<evidence type="ECO:0000256" key="2">
    <source>
        <dbReference type="ARBA" id="ARBA00022737"/>
    </source>
</evidence>
<keyword evidence="7" id="KW-1185">Reference proteome</keyword>
<feature type="region of interest" description="Disordered" evidence="3">
    <location>
        <begin position="456"/>
        <end position="483"/>
    </location>
</feature>
<feature type="chain" id="PRO_5017269407" description="Galactose oxidase" evidence="5">
    <location>
        <begin position="24"/>
        <end position="538"/>
    </location>
</feature>
<feature type="transmembrane region" description="Helical" evidence="4">
    <location>
        <begin position="485"/>
        <end position="509"/>
    </location>
</feature>
<keyword evidence="5" id="KW-0732">Signal</keyword>
<feature type="signal peptide" evidence="5">
    <location>
        <begin position="1"/>
        <end position="23"/>
    </location>
</feature>
<comment type="caution">
    <text evidence="6">The sequence shown here is derived from an EMBL/GenBank/DDBJ whole genome shotgun (WGS) entry which is preliminary data.</text>
</comment>
<dbReference type="PANTHER" id="PTHR46093">
    <property type="entry name" value="ACYL-COA-BINDING DOMAIN-CONTAINING PROTEIN 5"/>
    <property type="match status" value="1"/>
</dbReference>
<dbReference type="EMBL" id="PQFF01000388">
    <property type="protein sequence ID" value="RHZ53507.1"/>
    <property type="molecule type" value="Genomic_DNA"/>
</dbReference>
<gene>
    <name evidence="6" type="ORF">Glove_441g4</name>
</gene>
<feature type="compositionally biased region" description="Low complexity" evidence="3">
    <location>
        <begin position="456"/>
        <end position="468"/>
    </location>
</feature>
<dbReference type="AlphaFoldDB" id="A0A397GSE8"/>
<organism evidence="6 7">
    <name type="scientific">Diversispora epigaea</name>
    <dbReference type="NCBI Taxonomy" id="1348612"/>
    <lineage>
        <taxon>Eukaryota</taxon>
        <taxon>Fungi</taxon>
        <taxon>Fungi incertae sedis</taxon>
        <taxon>Mucoromycota</taxon>
        <taxon>Glomeromycotina</taxon>
        <taxon>Glomeromycetes</taxon>
        <taxon>Diversisporales</taxon>
        <taxon>Diversisporaceae</taxon>
        <taxon>Diversispora</taxon>
    </lineage>
</organism>
<protein>
    <recommendedName>
        <fullName evidence="8">Galactose oxidase</fullName>
    </recommendedName>
</protein>
<reference evidence="6 7" key="1">
    <citation type="submission" date="2018-08" db="EMBL/GenBank/DDBJ databases">
        <title>Genome and evolution of the arbuscular mycorrhizal fungus Diversispora epigaea (formerly Glomus versiforme) and its bacterial endosymbionts.</title>
        <authorList>
            <person name="Sun X."/>
            <person name="Fei Z."/>
            <person name="Harrison M."/>
        </authorList>
    </citation>
    <scope>NUCLEOTIDE SEQUENCE [LARGE SCALE GENOMIC DNA]</scope>
    <source>
        <strain evidence="6 7">IT104</strain>
    </source>
</reference>
<keyword evidence="1" id="KW-0880">Kelch repeat</keyword>
<evidence type="ECO:0000256" key="3">
    <source>
        <dbReference type="SAM" id="MobiDB-lite"/>
    </source>
</evidence>
<evidence type="ECO:0008006" key="8">
    <source>
        <dbReference type="Google" id="ProtNLM"/>
    </source>
</evidence>
<dbReference type="OrthoDB" id="10251809at2759"/>
<evidence type="ECO:0000256" key="1">
    <source>
        <dbReference type="ARBA" id="ARBA00022441"/>
    </source>
</evidence>
<dbReference type="Proteomes" id="UP000266861">
    <property type="component" value="Unassembled WGS sequence"/>
</dbReference>
<feature type="compositionally biased region" description="Low complexity" evidence="3">
    <location>
        <begin position="369"/>
        <end position="381"/>
    </location>
</feature>
<feature type="region of interest" description="Disordered" evidence="3">
    <location>
        <begin position="369"/>
        <end position="393"/>
    </location>
</feature>
<dbReference type="InterPro" id="IPR015915">
    <property type="entry name" value="Kelch-typ_b-propeller"/>
</dbReference>
<proteinExistence type="predicted"/>
<dbReference type="Pfam" id="PF24681">
    <property type="entry name" value="Kelch_KLHDC2_KLHL20_DRC7"/>
    <property type="match status" value="2"/>
</dbReference>
<sequence length="538" mass="60167">MHLPFKLFEFIFCTLLFIHSILCFNPPKRRSHNSLIIDERLLIFSGVLNASTRTFELFYLDLSTSFENNKLTWTLINEKSLPVYTSRSTAILSLDNSTIYLYGGLMRNKDTYDYDFSNLVYTYNYPTSTWSTPKLGGDTVPARQNMKGVIDNSGIIYIFGGYNATDLENGTGYLYDDMNILNTGLKTWTTLSISGNLPTVCSEYTADILSSGIIVYIGGITKISAYTTGFTLVNINQIKLFDTNTYEWSQMNATGDQIDSRMYFSSVLTPDGYIIIFGGSTYARKHADLSSVNPKLAMLNTNKNPFEWTIPSNSEENSPPSIYGHTANLYNEFMIITFGFNLDTQLYSSSGQVYLYNIKSNKWVTTFDPSPSKPSTSTTSTFNPVITSPSSKKSSKSLAIGLENSPPSIYGHTANLYNEFMIITFGFNLDTQLYSSSGQVYLYNIKSNKWVTTFDPSPSKPSTSTTSTFNPVITSPSSKKSSKSLAIGLGTSIGVAVLISFIFITIFVYRRTRARRTDQSRQNPDILEISGSNRNELY</sequence>
<keyword evidence="4" id="KW-0812">Transmembrane</keyword>
<dbReference type="Gene3D" id="2.120.10.80">
    <property type="entry name" value="Kelch-type beta propeller"/>
    <property type="match status" value="2"/>
</dbReference>
<dbReference type="SUPFAM" id="SSF117281">
    <property type="entry name" value="Kelch motif"/>
    <property type="match status" value="2"/>
</dbReference>